<dbReference type="GeneID" id="20321112"/>
<reference evidence="1 2" key="1">
    <citation type="submission" date="2013-11" db="EMBL/GenBank/DDBJ databases">
        <title>Opisthorchis viverrini - life in the bile duct.</title>
        <authorList>
            <person name="Young N.D."/>
            <person name="Nagarajan N."/>
            <person name="Lin S.J."/>
            <person name="Korhonen P.K."/>
            <person name="Jex A.R."/>
            <person name="Hall R.S."/>
            <person name="Safavi-Hemami H."/>
            <person name="Kaewkong W."/>
            <person name="Bertrand D."/>
            <person name="Gao S."/>
            <person name="Seet Q."/>
            <person name="Wongkham S."/>
            <person name="Teh B.T."/>
            <person name="Wongkham C."/>
            <person name="Intapan P.M."/>
            <person name="Maleewong W."/>
            <person name="Yang X."/>
            <person name="Hu M."/>
            <person name="Wang Z."/>
            <person name="Hofmann A."/>
            <person name="Sternberg P.W."/>
            <person name="Tan P."/>
            <person name="Wang J."/>
            <person name="Gasser R.B."/>
        </authorList>
    </citation>
    <scope>NUCLEOTIDE SEQUENCE [LARGE SCALE GENOMIC DNA]</scope>
</reference>
<proteinExistence type="predicted"/>
<keyword evidence="2" id="KW-1185">Reference proteome</keyword>
<evidence type="ECO:0000313" key="2">
    <source>
        <dbReference type="Proteomes" id="UP000054324"/>
    </source>
</evidence>
<dbReference type="AlphaFoldDB" id="A0A074ZIL8"/>
<sequence length="90" mass="10305">MNFKDEIDPTINSPVSTLKCKTPFTAVAWAPGSYDEDDYWIQTVSCLGSYDEDDYWIQTVDEFQRSHLPGSSDLLHSKYIATVVLQREKP</sequence>
<dbReference type="RefSeq" id="XP_009170600.1">
    <property type="nucleotide sequence ID" value="XM_009172336.1"/>
</dbReference>
<accession>A0A074ZIL8</accession>
<dbReference type="KEGG" id="ovi:T265_06933"/>
<dbReference type="EMBL" id="KL596770">
    <property type="protein sequence ID" value="KER25642.1"/>
    <property type="molecule type" value="Genomic_DNA"/>
</dbReference>
<dbReference type="Proteomes" id="UP000054324">
    <property type="component" value="Unassembled WGS sequence"/>
</dbReference>
<evidence type="ECO:0000313" key="1">
    <source>
        <dbReference type="EMBL" id="KER25642.1"/>
    </source>
</evidence>
<dbReference type="CTD" id="20321112"/>
<organism evidence="1 2">
    <name type="scientific">Opisthorchis viverrini</name>
    <name type="common">Southeast Asian liver fluke</name>
    <dbReference type="NCBI Taxonomy" id="6198"/>
    <lineage>
        <taxon>Eukaryota</taxon>
        <taxon>Metazoa</taxon>
        <taxon>Spiralia</taxon>
        <taxon>Lophotrochozoa</taxon>
        <taxon>Platyhelminthes</taxon>
        <taxon>Trematoda</taxon>
        <taxon>Digenea</taxon>
        <taxon>Opisthorchiida</taxon>
        <taxon>Opisthorchiata</taxon>
        <taxon>Opisthorchiidae</taxon>
        <taxon>Opisthorchis</taxon>
    </lineage>
</organism>
<name>A0A074ZIL8_OPIVI</name>
<gene>
    <name evidence="1" type="ORF">T265_06933</name>
</gene>
<protein>
    <submittedName>
        <fullName evidence="1">Uncharacterized protein</fullName>
    </submittedName>
</protein>